<evidence type="ECO:0000313" key="2">
    <source>
        <dbReference type="Proteomes" id="UP001164929"/>
    </source>
</evidence>
<dbReference type="AlphaFoldDB" id="A0AAD6MDP2"/>
<accession>A0AAD6MDP2</accession>
<gene>
    <name evidence="1" type="ORF">NC653_026297</name>
</gene>
<dbReference type="EMBL" id="JAQIZT010000010">
    <property type="protein sequence ID" value="KAJ6983442.1"/>
    <property type="molecule type" value="Genomic_DNA"/>
</dbReference>
<evidence type="ECO:0000313" key="1">
    <source>
        <dbReference type="EMBL" id="KAJ6983442.1"/>
    </source>
</evidence>
<protein>
    <submittedName>
        <fullName evidence="1">Uncharacterized protein</fullName>
    </submittedName>
</protein>
<sequence>MYASYQPPIGETKAWSVVKTGHEFFKAATACFHMQGERHSIWASEDDEWLYFEIYHLGLVMKTLSANCLGF</sequence>
<comment type="caution">
    <text evidence="1">The sequence shown here is derived from an EMBL/GenBank/DDBJ whole genome shotgun (WGS) entry which is preliminary data.</text>
</comment>
<reference evidence="1" key="1">
    <citation type="journal article" date="2023" name="Mol. Ecol. Resour.">
        <title>Chromosome-level genome assembly of a triploid poplar Populus alba 'Berolinensis'.</title>
        <authorList>
            <person name="Chen S."/>
            <person name="Yu Y."/>
            <person name="Wang X."/>
            <person name="Wang S."/>
            <person name="Zhang T."/>
            <person name="Zhou Y."/>
            <person name="He R."/>
            <person name="Meng N."/>
            <person name="Wang Y."/>
            <person name="Liu W."/>
            <person name="Liu Z."/>
            <person name="Liu J."/>
            <person name="Guo Q."/>
            <person name="Huang H."/>
            <person name="Sederoff R.R."/>
            <person name="Wang G."/>
            <person name="Qu G."/>
            <person name="Chen S."/>
        </authorList>
    </citation>
    <scope>NUCLEOTIDE SEQUENCE</scope>
    <source>
        <strain evidence="1">SC-2020</strain>
    </source>
</reference>
<name>A0AAD6MDP2_9ROSI</name>
<dbReference type="Proteomes" id="UP001164929">
    <property type="component" value="Chromosome 10"/>
</dbReference>
<organism evidence="1 2">
    <name type="scientific">Populus alba x Populus x berolinensis</name>
    <dbReference type="NCBI Taxonomy" id="444605"/>
    <lineage>
        <taxon>Eukaryota</taxon>
        <taxon>Viridiplantae</taxon>
        <taxon>Streptophyta</taxon>
        <taxon>Embryophyta</taxon>
        <taxon>Tracheophyta</taxon>
        <taxon>Spermatophyta</taxon>
        <taxon>Magnoliopsida</taxon>
        <taxon>eudicotyledons</taxon>
        <taxon>Gunneridae</taxon>
        <taxon>Pentapetalae</taxon>
        <taxon>rosids</taxon>
        <taxon>fabids</taxon>
        <taxon>Malpighiales</taxon>
        <taxon>Salicaceae</taxon>
        <taxon>Saliceae</taxon>
        <taxon>Populus</taxon>
    </lineage>
</organism>
<proteinExistence type="predicted"/>
<keyword evidence="2" id="KW-1185">Reference proteome</keyword>